<dbReference type="Pfam" id="PF05899">
    <property type="entry name" value="Cupin_3"/>
    <property type="match status" value="1"/>
</dbReference>
<dbReference type="CDD" id="cd02227">
    <property type="entry name" value="cupin_TM1112-like"/>
    <property type="match status" value="1"/>
</dbReference>
<dbReference type="Gene3D" id="2.60.120.10">
    <property type="entry name" value="Jelly Rolls"/>
    <property type="match status" value="1"/>
</dbReference>
<dbReference type="PANTHER" id="PTHR40943">
    <property type="entry name" value="CYTOPLASMIC PROTEIN-RELATED"/>
    <property type="match status" value="1"/>
</dbReference>
<dbReference type="InterPro" id="IPR011051">
    <property type="entry name" value="RmlC_Cupin_sf"/>
</dbReference>
<evidence type="ECO:0000313" key="3">
    <source>
        <dbReference type="Proteomes" id="UP001244563"/>
    </source>
</evidence>
<proteinExistence type="predicted"/>
<keyword evidence="3" id="KW-1185">Reference proteome</keyword>
<dbReference type="RefSeq" id="WP_197493599.1">
    <property type="nucleotide sequence ID" value="NZ_BDDW01000011.1"/>
</dbReference>
<evidence type="ECO:0000313" key="2">
    <source>
        <dbReference type="EMBL" id="MDQ0103054.1"/>
    </source>
</evidence>
<organism evidence="2 3">
    <name type="scientific">Paenarthrobacter nicotinovorans</name>
    <name type="common">Arthrobacter nicotinovorans</name>
    <dbReference type="NCBI Taxonomy" id="29320"/>
    <lineage>
        <taxon>Bacteria</taxon>
        <taxon>Bacillati</taxon>
        <taxon>Actinomycetota</taxon>
        <taxon>Actinomycetes</taxon>
        <taxon>Micrococcales</taxon>
        <taxon>Micrococcaceae</taxon>
        <taxon>Paenarthrobacter</taxon>
    </lineage>
</organism>
<name>A0ABT9TN04_PAENI</name>
<dbReference type="EMBL" id="JAUSSW010000007">
    <property type="protein sequence ID" value="MDQ0103054.1"/>
    <property type="molecule type" value="Genomic_DNA"/>
</dbReference>
<comment type="caution">
    <text evidence="2">The sequence shown here is derived from an EMBL/GenBank/DDBJ whole genome shotgun (WGS) entry which is preliminary data.</text>
</comment>
<dbReference type="PANTHER" id="PTHR40943:SF1">
    <property type="entry name" value="CYTOPLASMIC PROTEIN"/>
    <property type="match status" value="1"/>
</dbReference>
<reference evidence="2 3" key="1">
    <citation type="submission" date="2023-07" db="EMBL/GenBank/DDBJ databases">
        <title>Sorghum-associated microbial communities from plants grown in Nebraska, USA.</title>
        <authorList>
            <person name="Schachtman D."/>
        </authorList>
    </citation>
    <scope>NUCLEOTIDE SEQUENCE [LARGE SCALE GENOMIC DNA]</scope>
    <source>
        <strain evidence="2 3">CC523</strain>
    </source>
</reference>
<gene>
    <name evidence="2" type="ORF">J2T10_002711</name>
</gene>
<dbReference type="InterPro" id="IPR008579">
    <property type="entry name" value="UGlyAH_Cupin_dom"/>
</dbReference>
<accession>A0ABT9TN04</accession>
<dbReference type="InterPro" id="IPR014710">
    <property type="entry name" value="RmlC-like_jellyroll"/>
</dbReference>
<evidence type="ECO:0000259" key="1">
    <source>
        <dbReference type="Pfam" id="PF05899"/>
    </source>
</evidence>
<sequence>METVLICKGAGDVCLGVKLAKPTTTAGNPCDVTQEIWEKPDSQVRAGIWECTPGVFRTTREGADEIVYILSGSGVLVSDDGHASSHSAGDVVVIPDGFSGEWHIEETLRKVYVSVSV</sequence>
<dbReference type="SUPFAM" id="SSF51182">
    <property type="entry name" value="RmlC-like cupins"/>
    <property type="match status" value="1"/>
</dbReference>
<feature type="domain" description="(S)-ureidoglycine aminohydrolase cupin" evidence="1">
    <location>
        <begin position="39"/>
        <end position="112"/>
    </location>
</feature>
<protein>
    <submittedName>
        <fullName evidence="2">Cupin superfamily protein</fullName>
    </submittedName>
</protein>
<dbReference type="Proteomes" id="UP001244563">
    <property type="component" value="Unassembled WGS sequence"/>
</dbReference>